<dbReference type="Gene3D" id="3.90.870.10">
    <property type="entry name" value="DHBP synthase"/>
    <property type="match status" value="1"/>
</dbReference>
<protein>
    <recommendedName>
        <fullName evidence="1">Threonylcarbamoyl-AMP synthase</fullName>
    </recommendedName>
</protein>
<dbReference type="AlphaFoldDB" id="A0AAE0W8K5"/>
<dbReference type="InterPro" id="IPR006070">
    <property type="entry name" value="Sua5-like_dom"/>
</dbReference>
<dbReference type="NCBIfam" id="TIGR00057">
    <property type="entry name" value="L-threonylcarbamoyladenylate synthase"/>
    <property type="match status" value="1"/>
</dbReference>
<dbReference type="EMBL" id="JAEAOA010000186">
    <property type="protein sequence ID" value="KAK3604215.1"/>
    <property type="molecule type" value="Genomic_DNA"/>
</dbReference>
<accession>A0AAE0W8K5</accession>
<dbReference type="PANTHER" id="PTHR42828">
    <property type="entry name" value="DHBP SYNTHASE RIBB-LIKE ALPHA/BETA DOMAIN-CONTAINING PROTEIN"/>
    <property type="match status" value="1"/>
</dbReference>
<keyword evidence="4" id="KW-1185">Reference proteome</keyword>
<feature type="domain" description="YrdC-like" evidence="2">
    <location>
        <begin position="12"/>
        <end position="198"/>
    </location>
</feature>
<evidence type="ECO:0000313" key="3">
    <source>
        <dbReference type="EMBL" id="KAK3604215.1"/>
    </source>
</evidence>
<reference evidence="3" key="2">
    <citation type="journal article" date="2021" name="Genome Biol. Evol.">
        <title>Developing a high-quality reference genome for a parasitic bivalve with doubly uniparental inheritance (Bivalvia: Unionida).</title>
        <authorList>
            <person name="Smith C.H."/>
        </authorList>
    </citation>
    <scope>NUCLEOTIDE SEQUENCE</scope>
    <source>
        <strain evidence="3">CHS0354</strain>
        <tissue evidence="3">Mantle</tissue>
    </source>
</reference>
<dbReference type="PANTHER" id="PTHR42828:SF3">
    <property type="entry name" value="THREONYLCARBAMOYL-AMP SYNTHASE"/>
    <property type="match status" value="1"/>
</dbReference>
<evidence type="ECO:0000256" key="1">
    <source>
        <dbReference type="ARBA" id="ARBA00015492"/>
    </source>
</evidence>
<sequence>MKINVHPQTPQERFVKQAADILRGEGVIIYPTDTAYAFGCSVHSKKAMERIYRLKQTDKNKPLTFIAADFAQLQEYIAPLPTAKFRMLKRLADKPVTFIFPASKKIPQVMLSKRSTVGIRIPISAFPLALCRETGFPVVSTSVPPQNEEDYYPEPDTIYGRYKKQIDLLIDSGIISSGNSTVIDYTGDLPVLVRQGDIEVDEPGILIDIQEEYA</sequence>
<dbReference type="InterPro" id="IPR052532">
    <property type="entry name" value="SUA5_domain"/>
</dbReference>
<reference evidence="3" key="3">
    <citation type="submission" date="2023-05" db="EMBL/GenBank/DDBJ databases">
        <authorList>
            <person name="Smith C.H."/>
        </authorList>
    </citation>
    <scope>NUCLEOTIDE SEQUENCE</scope>
    <source>
        <strain evidence="3">CHS0354</strain>
        <tissue evidence="3">Mantle</tissue>
    </source>
</reference>
<gene>
    <name evidence="3" type="ORF">CHS0354_002023</name>
</gene>
<organism evidence="3 4">
    <name type="scientific">Potamilus streckersoni</name>
    <dbReference type="NCBI Taxonomy" id="2493646"/>
    <lineage>
        <taxon>Eukaryota</taxon>
        <taxon>Metazoa</taxon>
        <taxon>Spiralia</taxon>
        <taxon>Lophotrochozoa</taxon>
        <taxon>Mollusca</taxon>
        <taxon>Bivalvia</taxon>
        <taxon>Autobranchia</taxon>
        <taxon>Heteroconchia</taxon>
        <taxon>Palaeoheterodonta</taxon>
        <taxon>Unionida</taxon>
        <taxon>Unionoidea</taxon>
        <taxon>Unionidae</taxon>
        <taxon>Ambleminae</taxon>
        <taxon>Lampsilini</taxon>
        <taxon>Potamilus</taxon>
    </lineage>
</organism>
<dbReference type="GO" id="GO:0003725">
    <property type="term" value="F:double-stranded RNA binding"/>
    <property type="evidence" value="ECO:0007669"/>
    <property type="project" value="InterPro"/>
</dbReference>
<dbReference type="Proteomes" id="UP001195483">
    <property type="component" value="Unassembled WGS sequence"/>
</dbReference>
<reference evidence="3" key="1">
    <citation type="journal article" date="2021" name="Genome Biol. Evol.">
        <title>A High-Quality Reference Genome for a Parasitic Bivalve with Doubly Uniparental Inheritance (Bivalvia: Unionida).</title>
        <authorList>
            <person name="Smith C.H."/>
        </authorList>
    </citation>
    <scope>NUCLEOTIDE SEQUENCE</scope>
    <source>
        <strain evidence="3">CHS0354</strain>
    </source>
</reference>
<evidence type="ECO:0000313" key="4">
    <source>
        <dbReference type="Proteomes" id="UP001195483"/>
    </source>
</evidence>
<evidence type="ECO:0000259" key="2">
    <source>
        <dbReference type="PROSITE" id="PS51163"/>
    </source>
</evidence>
<name>A0AAE0W8K5_9BIVA</name>
<dbReference type="SUPFAM" id="SSF55821">
    <property type="entry name" value="YrdC/RibB"/>
    <property type="match status" value="1"/>
</dbReference>
<comment type="caution">
    <text evidence="3">The sequence shown here is derived from an EMBL/GenBank/DDBJ whole genome shotgun (WGS) entry which is preliminary data.</text>
</comment>
<dbReference type="InterPro" id="IPR017945">
    <property type="entry name" value="DHBP_synth_RibB-like_a/b_dom"/>
</dbReference>
<proteinExistence type="predicted"/>
<dbReference type="Pfam" id="PF01300">
    <property type="entry name" value="Sua5_yciO_yrdC"/>
    <property type="match status" value="1"/>
</dbReference>
<dbReference type="PROSITE" id="PS51163">
    <property type="entry name" value="YRDC"/>
    <property type="match status" value="1"/>
</dbReference>